<dbReference type="RefSeq" id="WP_078768016.1">
    <property type="nucleotide sequence ID" value="NZ_FUWW01000004.1"/>
</dbReference>
<evidence type="ECO:0000259" key="6">
    <source>
        <dbReference type="Pfam" id="PF01368"/>
    </source>
</evidence>
<keyword evidence="4" id="KW-0378">Hydrolase</keyword>
<keyword evidence="10" id="KW-1185">Reference proteome</keyword>
<dbReference type="InterPro" id="IPR051673">
    <property type="entry name" value="SSDNA_exonuclease_RecJ"/>
</dbReference>
<dbReference type="GO" id="GO:0008409">
    <property type="term" value="F:5'-3' exonuclease activity"/>
    <property type="evidence" value="ECO:0007669"/>
    <property type="project" value="InterPro"/>
</dbReference>
<evidence type="ECO:0000256" key="3">
    <source>
        <dbReference type="ARBA" id="ARBA00022722"/>
    </source>
</evidence>
<keyword evidence="3" id="KW-0540">Nuclease</keyword>
<dbReference type="Pfam" id="PF02272">
    <property type="entry name" value="DHHA1"/>
    <property type="match status" value="1"/>
</dbReference>
<evidence type="ECO:0000256" key="1">
    <source>
        <dbReference type="ARBA" id="ARBA00005915"/>
    </source>
</evidence>
<dbReference type="Gene3D" id="3.10.310.30">
    <property type="match status" value="1"/>
</dbReference>
<feature type="domain" description="RecJ OB" evidence="8">
    <location>
        <begin position="453"/>
        <end position="556"/>
    </location>
</feature>
<dbReference type="InterPro" id="IPR004610">
    <property type="entry name" value="RecJ"/>
</dbReference>
<dbReference type="NCBIfam" id="TIGR00644">
    <property type="entry name" value="recJ"/>
    <property type="match status" value="1"/>
</dbReference>
<dbReference type="STRING" id="290054.SAMN02745114_00512"/>
<name>A0A1T4KKF6_9FIRM</name>
<proteinExistence type="inferred from homology"/>
<feature type="domain" description="DDH" evidence="6">
    <location>
        <begin position="79"/>
        <end position="228"/>
    </location>
</feature>
<dbReference type="AlphaFoldDB" id="A0A1T4KKF6"/>
<dbReference type="GO" id="GO:0006310">
    <property type="term" value="P:DNA recombination"/>
    <property type="evidence" value="ECO:0007669"/>
    <property type="project" value="InterPro"/>
</dbReference>
<evidence type="ECO:0000313" key="9">
    <source>
        <dbReference type="EMBL" id="SJZ42922.1"/>
    </source>
</evidence>
<dbReference type="GO" id="GO:0006281">
    <property type="term" value="P:DNA repair"/>
    <property type="evidence" value="ECO:0007669"/>
    <property type="project" value="InterPro"/>
</dbReference>
<dbReference type="GO" id="GO:0003676">
    <property type="term" value="F:nucleic acid binding"/>
    <property type="evidence" value="ECO:0007669"/>
    <property type="project" value="InterPro"/>
</dbReference>
<gene>
    <name evidence="9" type="ORF">SAMN02745114_00512</name>
</gene>
<reference evidence="9 10" key="1">
    <citation type="submission" date="2017-02" db="EMBL/GenBank/DDBJ databases">
        <authorList>
            <person name="Peterson S.W."/>
        </authorList>
    </citation>
    <scope>NUCLEOTIDE SEQUENCE [LARGE SCALE GENOMIC DNA]</scope>
    <source>
        <strain evidence="9 10">ATCC 51222</strain>
    </source>
</reference>
<evidence type="ECO:0000256" key="5">
    <source>
        <dbReference type="ARBA" id="ARBA00022839"/>
    </source>
</evidence>
<evidence type="ECO:0000256" key="4">
    <source>
        <dbReference type="ARBA" id="ARBA00022801"/>
    </source>
</evidence>
<dbReference type="PANTHER" id="PTHR30255:SF2">
    <property type="entry name" value="SINGLE-STRANDED-DNA-SPECIFIC EXONUCLEASE RECJ"/>
    <property type="match status" value="1"/>
</dbReference>
<dbReference type="OrthoDB" id="9809852at2"/>
<protein>
    <recommendedName>
        <fullName evidence="2">Single-stranded-DNA-specific exonuclease RecJ</fullName>
    </recommendedName>
</protein>
<dbReference type="InterPro" id="IPR001667">
    <property type="entry name" value="DDH_dom"/>
</dbReference>
<keyword evidence="5 9" id="KW-0269">Exonuclease</keyword>
<sequence length="674" mass="75293">MAIKRWVIRQADKERASQISEKFNIDPFVAFLMVSRGIVDDLDVVNFMADEFMLSSPFDMVDMDEAVFTVSETIENGDKICVYGDYDCDGVTSTTLLVDFLRNKGADVCYYIPSRDKEGYGLNMSAIDTIASWGVNLIITVDNGISAFDEAEHIYELGMSLVITDHHQLSDGRLPVAEAVVNPHREENTMDFRDFCGVGVAFKLAVAMDEDNIEQIVENYIDLVAIGTIADVMPLKEENRAFVRRGIQKLNTNPRKSLAPLIGRNSNALTSQDIAFQICPRINAMGRIGDAKRAVDFLLCDNAQEAVSACNSLDEENANRQKIEQEIIDDVKLQIKKNPRLVSSPVIVVAGKGYHHGVIGIVAAHILEQYGKPTFIVGIDENGVARGSARSVEGFNIFEALSSCSDDLIQFGGHPMAAGITLNEDMIEKFSADINEFAIKNYPVMPQGELTLDFKLAPSYLNVDLVDSLSVLEPYGAGNPQAVFGIYKLKLLGVTPLSEGKHIRLDLQKKDTKIRVVKFSTPYNEFPYKSGDELNLAVKVSKNAYNGKMYLSVQAVDIRLSSFDEEKYFAEKSLYDLYRYTGRVDKSLYPTREECALVYKYLKKNNGYPYSLESLYFRLQDKLTYGKLMFAIKAFSQGGLINYKKGITLNIVKEKVNLEETPILKALKGRLNIE</sequence>
<organism evidence="9 10">
    <name type="scientific">Eubacterium coprostanoligenes</name>
    <dbReference type="NCBI Taxonomy" id="290054"/>
    <lineage>
        <taxon>Bacteria</taxon>
        <taxon>Bacillati</taxon>
        <taxon>Bacillota</taxon>
        <taxon>Clostridia</taxon>
        <taxon>Eubacteriales</taxon>
        <taxon>Eubacteriaceae</taxon>
        <taxon>Eubacterium</taxon>
    </lineage>
</organism>
<dbReference type="InterPro" id="IPR041122">
    <property type="entry name" value="RecJ_OB"/>
</dbReference>
<dbReference type="Proteomes" id="UP000190657">
    <property type="component" value="Unassembled WGS sequence"/>
</dbReference>
<dbReference type="Gene3D" id="3.90.1640.30">
    <property type="match status" value="1"/>
</dbReference>
<evidence type="ECO:0000259" key="7">
    <source>
        <dbReference type="Pfam" id="PF02272"/>
    </source>
</evidence>
<evidence type="ECO:0000256" key="2">
    <source>
        <dbReference type="ARBA" id="ARBA00019841"/>
    </source>
</evidence>
<dbReference type="PANTHER" id="PTHR30255">
    <property type="entry name" value="SINGLE-STRANDED-DNA-SPECIFIC EXONUCLEASE RECJ"/>
    <property type="match status" value="1"/>
</dbReference>
<dbReference type="InterPro" id="IPR003156">
    <property type="entry name" value="DHHA1_dom"/>
</dbReference>
<comment type="similarity">
    <text evidence="1">Belongs to the RecJ family.</text>
</comment>
<dbReference type="Pfam" id="PF17768">
    <property type="entry name" value="RecJ_OB"/>
    <property type="match status" value="1"/>
</dbReference>
<accession>A0A1T4KKF6</accession>
<dbReference type="Pfam" id="PF01368">
    <property type="entry name" value="DHH"/>
    <property type="match status" value="1"/>
</dbReference>
<dbReference type="EMBL" id="FUWW01000004">
    <property type="protein sequence ID" value="SJZ42922.1"/>
    <property type="molecule type" value="Genomic_DNA"/>
</dbReference>
<dbReference type="InterPro" id="IPR038763">
    <property type="entry name" value="DHH_sf"/>
</dbReference>
<evidence type="ECO:0000313" key="10">
    <source>
        <dbReference type="Proteomes" id="UP000190657"/>
    </source>
</evidence>
<dbReference type="SUPFAM" id="SSF64182">
    <property type="entry name" value="DHH phosphoesterases"/>
    <property type="match status" value="1"/>
</dbReference>
<feature type="domain" description="DHHA1" evidence="7">
    <location>
        <begin position="345"/>
        <end position="438"/>
    </location>
</feature>
<evidence type="ECO:0000259" key="8">
    <source>
        <dbReference type="Pfam" id="PF17768"/>
    </source>
</evidence>